<sequence>MSTESNEAVDTMLLCCAACGIVEVDDIKLRECADCDLVRYCSDECQIEHKSQHEAACKKRTAELRDEILFKQPDSSHLGDCPICMIPLQLHLKRSAIMSCCSKVICCGCSHGTIRGEKASLDFPCPFCRKSTRIIDEDVMKQRLKRVGANDPVAMYQEGTFQFEDGNYERSFEHFIKAAELGHAEAHNLLSRMYNNGHGVEKDNGKAIHHVEEATIGGHPTARYNLGVYEWNNDHNERAVKHWIIAANQGEDDSIKALMEAFKSGVVSKNDLAAALRAHQAAVDATKSPQREAAEDFFRQIDKR</sequence>
<accession>A0AAD8YAM9</accession>
<dbReference type="Proteomes" id="UP001224775">
    <property type="component" value="Unassembled WGS sequence"/>
</dbReference>
<evidence type="ECO:0000259" key="6">
    <source>
        <dbReference type="PROSITE" id="PS50865"/>
    </source>
</evidence>
<dbReference type="InterPro" id="IPR052748">
    <property type="entry name" value="ISR_Activator"/>
</dbReference>
<dbReference type="Gene3D" id="6.10.140.2220">
    <property type="match status" value="1"/>
</dbReference>
<dbReference type="InterPro" id="IPR011990">
    <property type="entry name" value="TPR-like_helical_dom_sf"/>
</dbReference>
<dbReference type="GO" id="GO:0008270">
    <property type="term" value="F:zinc ion binding"/>
    <property type="evidence" value="ECO:0007669"/>
    <property type="project" value="UniProtKB-KW"/>
</dbReference>
<reference evidence="7" key="1">
    <citation type="submission" date="2023-06" db="EMBL/GenBank/DDBJ databases">
        <title>Survivors Of The Sea: Transcriptome response of Skeletonema marinoi to long-term dormancy.</title>
        <authorList>
            <person name="Pinder M.I.M."/>
            <person name="Kourtchenko O."/>
            <person name="Robertson E.K."/>
            <person name="Larsson T."/>
            <person name="Maumus F."/>
            <person name="Osuna-Cruz C.M."/>
            <person name="Vancaester E."/>
            <person name="Stenow R."/>
            <person name="Vandepoele K."/>
            <person name="Ploug H."/>
            <person name="Bruchert V."/>
            <person name="Godhe A."/>
            <person name="Topel M."/>
        </authorList>
    </citation>
    <scope>NUCLEOTIDE SEQUENCE</scope>
    <source>
        <strain evidence="7">R05AC</strain>
    </source>
</reference>
<dbReference type="AlphaFoldDB" id="A0AAD8YAM9"/>
<protein>
    <submittedName>
        <fullName evidence="7">Zf-MYND and TPR domain-containing protein</fullName>
    </submittedName>
</protein>
<dbReference type="SUPFAM" id="SSF81901">
    <property type="entry name" value="HCP-like"/>
    <property type="match status" value="1"/>
</dbReference>
<name>A0AAD8YAM9_9STRA</name>
<gene>
    <name evidence="7" type="ORF">QTG54_006828</name>
</gene>
<evidence type="ECO:0000256" key="3">
    <source>
        <dbReference type="ARBA" id="ARBA00022833"/>
    </source>
</evidence>
<evidence type="ECO:0000256" key="1">
    <source>
        <dbReference type="ARBA" id="ARBA00022723"/>
    </source>
</evidence>
<dbReference type="Gene3D" id="1.25.40.10">
    <property type="entry name" value="Tetratricopeptide repeat domain"/>
    <property type="match status" value="1"/>
</dbReference>
<evidence type="ECO:0000313" key="8">
    <source>
        <dbReference type="Proteomes" id="UP001224775"/>
    </source>
</evidence>
<dbReference type="PANTHER" id="PTHR45011:SF1">
    <property type="entry name" value="DAP3-BINDING CELL DEATH ENHANCER 1"/>
    <property type="match status" value="1"/>
</dbReference>
<dbReference type="PROSITE" id="PS50865">
    <property type="entry name" value="ZF_MYND_2"/>
    <property type="match status" value="1"/>
</dbReference>
<dbReference type="PROSITE" id="PS50089">
    <property type="entry name" value="ZF_RING_2"/>
    <property type="match status" value="1"/>
</dbReference>
<dbReference type="InterPro" id="IPR006597">
    <property type="entry name" value="Sel1-like"/>
</dbReference>
<evidence type="ECO:0000256" key="2">
    <source>
        <dbReference type="ARBA" id="ARBA00022771"/>
    </source>
</evidence>
<dbReference type="SUPFAM" id="SSF144232">
    <property type="entry name" value="HIT/MYND zinc finger-like"/>
    <property type="match status" value="1"/>
</dbReference>
<keyword evidence="8" id="KW-1185">Reference proteome</keyword>
<evidence type="ECO:0000313" key="7">
    <source>
        <dbReference type="EMBL" id="KAK1742263.1"/>
    </source>
</evidence>
<keyword evidence="1" id="KW-0479">Metal-binding</keyword>
<dbReference type="Pfam" id="PF08238">
    <property type="entry name" value="Sel1"/>
    <property type="match status" value="3"/>
</dbReference>
<feature type="domain" description="RING-type" evidence="5">
    <location>
        <begin position="81"/>
        <end position="129"/>
    </location>
</feature>
<keyword evidence="2 4" id="KW-0863">Zinc-finger</keyword>
<evidence type="ECO:0000256" key="4">
    <source>
        <dbReference type="PROSITE-ProRule" id="PRU00134"/>
    </source>
</evidence>
<keyword evidence="3" id="KW-0862">Zinc</keyword>
<dbReference type="SMART" id="SM00671">
    <property type="entry name" value="SEL1"/>
    <property type="match status" value="3"/>
</dbReference>
<evidence type="ECO:0000259" key="5">
    <source>
        <dbReference type="PROSITE" id="PS50089"/>
    </source>
</evidence>
<feature type="domain" description="MYND-type" evidence="6">
    <location>
        <begin position="16"/>
        <end position="57"/>
    </location>
</feature>
<dbReference type="InterPro" id="IPR001841">
    <property type="entry name" value="Znf_RING"/>
</dbReference>
<comment type="caution">
    <text evidence="7">The sequence shown here is derived from an EMBL/GenBank/DDBJ whole genome shotgun (WGS) entry which is preliminary data.</text>
</comment>
<dbReference type="EMBL" id="JATAAI010000011">
    <property type="protein sequence ID" value="KAK1742263.1"/>
    <property type="molecule type" value="Genomic_DNA"/>
</dbReference>
<dbReference type="PANTHER" id="PTHR45011">
    <property type="entry name" value="DAP3-BINDING CELL DEATH ENHANCER 1"/>
    <property type="match status" value="1"/>
</dbReference>
<organism evidence="7 8">
    <name type="scientific">Skeletonema marinoi</name>
    <dbReference type="NCBI Taxonomy" id="267567"/>
    <lineage>
        <taxon>Eukaryota</taxon>
        <taxon>Sar</taxon>
        <taxon>Stramenopiles</taxon>
        <taxon>Ochrophyta</taxon>
        <taxon>Bacillariophyta</taxon>
        <taxon>Coscinodiscophyceae</taxon>
        <taxon>Thalassiosirophycidae</taxon>
        <taxon>Thalassiosirales</taxon>
        <taxon>Skeletonemataceae</taxon>
        <taxon>Skeletonema</taxon>
        <taxon>Skeletonema marinoi-dohrnii complex</taxon>
    </lineage>
</organism>
<dbReference type="InterPro" id="IPR002893">
    <property type="entry name" value="Znf_MYND"/>
</dbReference>
<dbReference type="Pfam" id="PF01753">
    <property type="entry name" value="zf-MYND"/>
    <property type="match status" value="1"/>
</dbReference>
<proteinExistence type="predicted"/>